<proteinExistence type="predicted"/>
<evidence type="ECO:0000313" key="1">
    <source>
        <dbReference type="EMBL" id="SCP99682.1"/>
    </source>
</evidence>
<keyword evidence="2" id="KW-1185">Reference proteome</keyword>
<gene>
    <name evidence="1" type="ORF">SAMN05421730_10533</name>
</gene>
<dbReference type="AlphaFoldDB" id="A0A1D3TYU7"/>
<dbReference type="EMBL" id="FMKA01000053">
    <property type="protein sequence ID" value="SCP99682.1"/>
    <property type="molecule type" value="Genomic_DNA"/>
</dbReference>
<dbReference type="Proteomes" id="UP000199315">
    <property type="component" value="Unassembled WGS sequence"/>
</dbReference>
<reference evidence="1 2" key="1">
    <citation type="submission" date="2016-09" db="EMBL/GenBank/DDBJ databases">
        <authorList>
            <person name="Capua I."/>
            <person name="De Benedictis P."/>
            <person name="Joannis T."/>
            <person name="Lombin L.H."/>
            <person name="Cattoli G."/>
        </authorList>
    </citation>
    <scope>NUCLEOTIDE SEQUENCE [LARGE SCALE GENOMIC DNA]</scope>
    <source>
        <strain evidence="1 2">GluBS11</strain>
    </source>
</reference>
<accession>A0A1D3TYU7</accession>
<evidence type="ECO:0000313" key="2">
    <source>
        <dbReference type="Proteomes" id="UP000199315"/>
    </source>
</evidence>
<name>A0A1D3TYU7_9FIRM</name>
<protein>
    <submittedName>
        <fullName evidence="1">Uncharacterized protein</fullName>
    </submittedName>
</protein>
<organism evidence="1 2">
    <name type="scientific">Anaerobium acetethylicum</name>
    <dbReference type="NCBI Taxonomy" id="1619234"/>
    <lineage>
        <taxon>Bacteria</taxon>
        <taxon>Bacillati</taxon>
        <taxon>Bacillota</taxon>
        <taxon>Clostridia</taxon>
        <taxon>Lachnospirales</taxon>
        <taxon>Lachnospiraceae</taxon>
        <taxon>Anaerobium</taxon>
    </lineage>
</organism>
<sequence length="30" mass="3531">MDMYVEVSLVFNNDFDVNEKIRKIGINPTE</sequence>
<dbReference type="STRING" id="1619234.SAMN05421730_10533"/>